<evidence type="ECO:0000313" key="3">
    <source>
        <dbReference type="EMBL" id="ASD64786.1"/>
    </source>
</evidence>
<feature type="transmembrane region" description="Helical" evidence="1">
    <location>
        <begin position="296"/>
        <end position="322"/>
    </location>
</feature>
<dbReference type="Proteomes" id="UP000197003">
    <property type="component" value="Chromosome"/>
</dbReference>
<keyword evidence="1" id="KW-1133">Transmembrane helix</keyword>
<proteinExistence type="predicted"/>
<sequence length="517" mass="54962">MHVPAFLMLLLLALCSPNLATADSNLELLYTKQIAWTAANLEDPKVVASFRSSFQKLVADKSKMQQLQTAEGRKILLQGNSLLAVIQLKERLQQCLLTHAAAKGVSEALAKALDSQALSGGICAEFVEQEKKLQVFGKDMEKNLKEEARAKILGSAQKQLTSTQTYWKEASNQDTLDIAVELTDREREMKVKPPQAGTELLLYTKAIRERKNKNVIVQADVKKAFAEVQTELKNHADYLAEAAQGDIDESLQKLLVTNPAASAQYLMENPGALDMICKVLQGYDQKAQRNETLDKAIFWGGLVVGGVLLATGIGAGVGAMVLSGTAAAGTLTTVAAGAALAGTIAGGGEAVYASSKAHESFIEARDLRASAFAEGSSQAAFGKADAATDQAYSELAEAGFSAASIIPFGAGLKVMKNAAQASKLGSYAKVANEGAKVEAASVKSIATSLKEISSDKDVLKVLENSQKKVDSEEMGMFLGYLSDLPQAERKEVLALLKKKPEKAADAIRESSKSGVCK</sequence>
<dbReference type="EMBL" id="CP020946">
    <property type="protein sequence ID" value="ASD64786.1"/>
    <property type="molecule type" value="Genomic_DNA"/>
</dbReference>
<evidence type="ECO:0000256" key="1">
    <source>
        <dbReference type="SAM" id="Phobius"/>
    </source>
</evidence>
<accession>A0A1Z3NBF8</accession>
<keyword evidence="2" id="KW-0732">Signal</keyword>
<evidence type="ECO:0000313" key="4">
    <source>
        <dbReference type="Proteomes" id="UP000197003"/>
    </source>
</evidence>
<keyword evidence="1" id="KW-0472">Membrane</keyword>
<feature type="signal peptide" evidence="2">
    <location>
        <begin position="1"/>
        <end position="22"/>
    </location>
</feature>
<reference evidence="3 4" key="1">
    <citation type="submission" date="2017-04" db="EMBL/GenBank/DDBJ databases">
        <title>Whole genome sequence of Bdellovibrio bacteriovorus strain SSB218315.</title>
        <authorList>
            <person name="Oyedara O."/>
            <person name="Rodriguez-Perez M.A."/>
        </authorList>
    </citation>
    <scope>NUCLEOTIDE SEQUENCE [LARGE SCALE GENOMIC DNA]</scope>
    <source>
        <strain evidence="3 4">SSB218315</strain>
    </source>
</reference>
<feature type="chain" id="PRO_5012486982" evidence="2">
    <location>
        <begin position="23"/>
        <end position="517"/>
    </location>
</feature>
<keyword evidence="1" id="KW-0812">Transmembrane</keyword>
<organism evidence="3 4">
    <name type="scientific">Bdellovibrio bacteriovorus</name>
    <dbReference type="NCBI Taxonomy" id="959"/>
    <lineage>
        <taxon>Bacteria</taxon>
        <taxon>Pseudomonadati</taxon>
        <taxon>Bdellovibrionota</taxon>
        <taxon>Bdellovibrionia</taxon>
        <taxon>Bdellovibrionales</taxon>
        <taxon>Pseudobdellovibrionaceae</taxon>
        <taxon>Bdellovibrio</taxon>
    </lineage>
</organism>
<name>A0A1Z3NBF8_BDEBC</name>
<dbReference type="OrthoDB" id="5289051at2"/>
<gene>
    <name evidence="3" type="ORF">B9G79_15050</name>
</gene>
<protein>
    <submittedName>
        <fullName evidence="3">TolA protein</fullName>
    </submittedName>
</protein>
<dbReference type="AlphaFoldDB" id="A0A1Z3NBF8"/>
<evidence type="ECO:0000256" key="2">
    <source>
        <dbReference type="SAM" id="SignalP"/>
    </source>
</evidence>
<dbReference type="RefSeq" id="WP_088566221.1">
    <property type="nucleotide sequence ID" value="NZ_JBLUNS010000001.1"/>
</dbReference>